<proteinExistence type="predicted"/>
<comment type="caution">
    <text evidence="1">The sequence shown here is derived from an EMBL/GenBank/DDBJ whole genome shotgun (WGS) entry which is preliminary data.</text>
</comment>
<organism evidence="1 2">
    <name type="scientific">Aldrovandia affinis</name>
    <dbReference type="NCBI Taxonomy" id="143900"/>
    <lineage>
        <taxon>Eukaryota</taxon>
        <taxon>Metazoa</taxon>
        <taxon>Chordata</taxon>
        <taxon>Craniata</taxon>
        <taxon>Vertebrata</taxon>
        <taxon>Euteleostomi</taxon>
        <taxon>Actinopterygii</taxon>
        <taxon>Neopterygii</taxon>
        <taxon>Teleostei</taxon>
        <taxon>Notacanthiformes</taxon>
        <taxon>Halosauridae</taxon>
        <taxon>Aldrovandia</taxon>
    </lineage>
</organism>
<name>A0AAD7WUS6_9TELE</name>
<dbReference type="EMBL" id="JAINUG010000028">
    <property type="protein sequence ID" value="KAJ8410022.1"/>
    <property type="molecule type" value="Genomic_DNA"/>
</dbReference>
<dbReference type="Proteomes" id="UP001221898">
    <property type="component" value="Unassembled WGS sequence"/>
</dbReference>
<keyword evidence="2" id="KW-1185">Reference proteome</keyword>
<sequence>MVRAETITPDLSRSALRSLDVIRGVFSMARTNLRRHLRSIFLLPPHPRRFLTIP</sequence>
<dbReference type="AlphaFoldDB" id="A0AAD7WUS6"/>
<evidence type="ECO:0000313" key="2">
    <source>
        <dbReference type="Proteomes" id="UP001221898"/>
    </source>
</evidence>
<protein>
    <submittedName>
        <fullName evidence="1">Uncharacterized protein</fullName>
    </submittedName>
</protein>
<gene>
    <name evidence="1" type="ORF">AAFF_G00210630</name>
</gene>
<evidence type="ECO:0000313" key="1">
    <source>
        <dbReference type="EMBL" id="KAJ8410022.1"/>
    </source>
</evidence>
<reference evidence="1" key="1">
    <citation type="journal article" date="2023" name="Science">
        <title>Genome structures resolve the early diversification of teleost fishes.</title>
        <authorList>
            <person name="Parey E."/>
            <person name="Louis A."/>
            <person name="Montfort J."/>
            <person name="Bouchez O."/>
            <person name="Roques C."/>
            <person name="Iampietro C."/>
            <person name="Lluch J."/>
            <person name="Castinel A."/>
            <person name="Donnadieu C."/>
            <person name="Desvignes T."/>
            <person name="Floi Bucao C."/>
            <person name="Jouanno E."/>
            <person name="Wen M."/>
            <person name="Mejri S."/>
            <person name="Dirks R."/>
            <person name="Jansen H."/>
            <person name="Henkel C."/>
            <person name="Chen W.J."/>
            <person name="Zahm M."/>
            <person name="Cabau C."/>
            <person name="Klopp C."/>
            <person name="Thompson A.W."/>
            <person name="Robinson-Rechavi M."/>
            <person name="Braasch I."/>
            <person name="Lecointre G."/>
            <person name="Bobe J."/>
            <person name="Postlethwait J.H."/>
            <person name="Berthelot C."/>
            <person name="Roest Crollius H."/>
            <person name="Guiguen Y."/>
        </authorList>
    </citation>
    <scope>NUCLEOTIDE SEQUENCE</scope>
    <source>
        <strain evidence="1">NC1722</strain>
    </source>
</reference>
<accession>A0AAD7WUS6</accession>